<dbReference type="AlphaFoldDB" id="A0AAD1UIV6"/>
<evidence type="ECO:0000313" key="1">
    <source>
        <dbReference type="EMBL" id="CAI2369584.1"/>
    </source>
</evidence>
<reference evidence="1" key="1">
    <citation type="submission" date="2023-07" db="EMBL/GenBank/DDBJ databases">
        <authorList>
            <consortium name="AG Swart"/>
            <person name="Singh M."/>
            <person name="Singh A."/>
            <person name="Seah K."/>
            <person name="Emmerich C."/>
        </authorList>
    </citation>
    <scope>NUCLEOTIDE SEQUENCE</scope>
    <source>
        <strain evidence="1">DP1</strain>
    </source>
</reference>
<gene>
    <name evidence="1" type="ORF">ECRASSUSDP1_LOCUS10887</name>
</gene>
<evidence type="ECO:0000313" key="2">
    <source>
        <dbReference type="Proteomes" id="UP001295684"/>
    </source>
</evidence>
<keyword evidence="2" id="KW-1185">Reference proteome</keyword>
<dbReference type="EMBL" id="CAMPGE010010737">
    <property type="protein sequence ID" value="CAI2369584.1"/>
    <property type="molecule type" value="Genomic_DNA"/>
</dbReference>
<comment type="caution">
    <text evidence="1">The sequence shown here is derived from an EMBL/GenBank/DDBJ whole genome shotgun (WGS) entry which is preliminary data.</text>
</comment>
<dbReference type="Proteomes" id="UP001295684">
    <property type="component" value="Unassembled WGS sequence"/>
</dbReference>
<name>A0AAD1UIV6_EUPCR</name>
<organism evidence="1 2">
    <name type="scientific">Euplotes crassus</name>
    <dbReference type="NCBI Taxonomy" id="5936"/>
    <lineage>
        <taxon>Eukaryota</taxon>
        <taxon>Sar</taxon>
        <taxon>Alveolata</taxon>
        <taxon>Ciliophora</taxon>
        <taxon>Intramacronucleata</taxon>
        <taxon>Spirotrichea</taxon>
        <taxon>Hypotrichia</taxon>
        <taxon>Euplotida</taxon>
        <taxon>Euplotidae</taxon>
        <taxon>Moneuplotes</taxon>
    </lineage>
</organism>
<accession>A0AAD1UIV6</accession>
<protein>
    <submittedName>
        <fullName evidence="1">Uncharacterized protein</fullName>
    </submittedName>
</protein>
<proteinExistence type="predicted"/>
<sequence length="183" mass="21579">METNGQSQNGINIITKDCFPKPMVFKKPFYIPSKVNSTSLESMKRRCKMKEKSLRITYQQNRSLSTSKKSIKLSPKKNNFLKRSRIHQSNDNIEKIRRVVLKKIDQLYMAKTNDAFMSKRLRKNYKISLPRPIDQILTPEKVIELSKGTSKRRLQNQKLAYDTRQKIQILKPGRMKFNMNINI</sequence>